<dbReference type="InterPro" id="IPR013094">
    <property type="entry name" value="AB_hydrolase_3"/>
</dbReference>
<dbReference type="EMBL" id="PDET01000006">
    <property type="protein sequence ID" value="PRD15461.1"/>
    <property type="molecule type" value="Genomic_DNA"/>
</dbReference>
<dbReference type="SUPFAM" id="SSF53474">
    <property type="entry name" value="alpha/beta-Hydrolases"/>
    <property type="match status" value="1"/>
</dbReference>
<proteinExistence type="predicted"/>
<dbReference type="GO" id="GO:0016787">
    <property type="term" value="F:hydrolase activity"/>
    <property type="evidence" value="ECO:0007669"/>
    <property type="project" value="UniProtKB-KW"/>
</dbReference>
<dbReference type="RefSeq" id="WP_105592717.1">
    <property type="nucleotide sequence ID" value="NZ_PDET01000006.1"/>
</dbReference>
<evidence type="ECO:0000256" key="1">
    <source>
        <dbReference type="ARBA" id="ARBA00022801"/>
    </source>
</evidence>
<protein>
    <submittedName>
        <fullName evidence="3">Esterase</fullName>
    </submittedName>
</protein>
<feature type="domain" description="Alpha/beta hydrolase fold-3" evidence="2">
    <location>
        <begin position="80"/>
        <end position="286"/>
    </location>
</feature>
<dbReference type="OrthoDB" id="9806180at2"/>
<accession>A0A2S9ICD2</accession>
<evidence type="ECO:0000259" key="2">
    <source>
        <dbReference type="Pfam" id="PF07859"/>
    </source>
</evidence>
<dbReference type="PANTHER" id="PTHR48081:SF8">
    <property type="entry name" value="ALPHA_BETA HYDROLASE FOLD-3 DOMAIN-CONTAINING PROTEIN-RELATED"/>
    <property type="match status" value="1"/>
</dbReference>
<keyword evidence="4" id="KW-1185">Reference proteome</keyword>
<dbReference type="Pfam" id="PF07859">
    <property type="entry name" value="Abhydrolase_3"/>
    <property type="match status" value="1"/>
</dbReference>
<comment type="caution">
    <text evidence="3">The sequence shown here is derived from an EMBL/GenBank/DDBJ whole genome shotgun (WGS) entry which is preliminary data.</text>
</comment>
<evidence type="ECO:0000313" key="4">
    <source>
        <dbReference type="Proteomes" id="UP000239181"/>
    </source>
</evidence>
<dbReference type="InterPro" id="IPR029058">
    <property type="entry name" value="AB_hydrolase_fold"/>
</dbReference>
<reference evidence="3 4" key="1">
    <citation type="submission" date="2017-10" db="EMBL/GenBank/DDBJ databases">
        <title>Draft genome of two endophytic bacteria isolated from 'guarana' Paullinia cupana (Mart.) Ducke.</title>
        <authorList>
            <person name="Siqueira K.A."/>
            <person name="Liotti R.G."/>
            <person name="Mendes T.A."/>
            <person name="Soares M.A."/>
        </authorList>
    </citation>
    <scope>NUCLEOTIDE SEQUENCE [LARGE SCALE GENOMIC DNA]</scope>
    <source>
        <strain evidence="3 4">342</strain>
    </source>
</reference>
<gene>
    <name evidence="3" type="ORF">CQW29_10665</name>
</gene>
<organism evidence="3 4">
    <name type="scientific">Pantoea coffeiphila</name>
    <dbReference type="NCBI Taxonomy" id="1465635"/>
    <lineage>
        <taxon>Bacteria</taxon>
        <taxon>Pseudomonadati</taxon>
        <taxon>Pseudomonadota</taxon>
        <taxon>Gammaproteobacteria</taxon>
        <taxon>Enterobacterales</taxon>
        <taxon>Erwiniaceae</taxon>
        <taxon>Pantoea</taxon>
    </lineage>
</organism>
<keyword evidence="1" id="KW-0378">Hydrolase</keyword>
<name>A0A2S9ICD2_9GAMM</name>
<sequence length="311" mass="33122">MPLDSATQRWLAAAPAFSAAVPLAVMRSATDAGLIAGQQPVAGEIRDWQALSIEAEDGWPIAVRIYFPAGAEDDQAHPALVYAHGGGWCLGGLDAWNTPCQQLADATGSVVFSVGYRLAPEHPFPVPLSDFYAALCAIADRADSLGIDPQRIAVGGDSAGGNLAAAACLLARDRQGPLIARQLLLYPALDTAMQSASWQQFGEGFGLTRSVMEYCWERYLPDAREQQNPLASPSAAASLHGLPDTLLLSCECDPLRDEAEEYARRLARDGNRVRLVRLAGAVHGAMHMTAVTPAAWGVFEQCAALWDKPAT</sequence>
<dbReference type="AlphaFoldDB" id="A0A2S9ICD2"/>
<dbReference type="Gene3D" id="3.40.50.1820">
    <property type="entry name" value="alpha/beta hydrolase"/>
    <property type="match status" value="1"/>
</dbReference>
<dbReference type="Proteomes" id="UP000239181">
    <property type="component" value="Unassembled WGS sequence"/>
</dbReference>
<evidence type="ECO:0000313" key="3">
    <source>
        <dbReference type="EMBL" id="PRD15461.1"/>
    </source>
</evidence>
<dbReference type="PANTHER" id="PTHR48081">
    <property type="entry name" value="AB HYDROLASE SUPERFAMILY PROTEIN C4A8.06C"/>
    <property type="match status" value="1"/>
</dbReference>
<dbReference type="InterPro" id="IPR050300">
    <property type="entry name" value="GDXG_lipolytic_enzyme"/>
</dbReference>